<organism evidence="11 12">
    <name type="scientific">Artemisia annua</name>
    <name type="common">Sweet wormwood</name>
    <dbReference type="NCBI Taxonomy" id="35608"/>
    <lineage>
        <taxon>Eukaryota</taxon>
        <taxon>Viridiplantae</taxon>
        <taxon>Streptophyta</taxon>
        <taxon>Embryophyta</taxon>
        <taxon>Tracheophyta</taxon>
        <taxon>Spermatophyta</taxon>
        <taxon>Magnoliopsida</taxon>
        <taxon>eudicotyledons</taxon>
        <taxon>Gunneridae</taxon>
        <taxon>Pentapetalae</taxon>
        <taxon>asterids</taxon>
        <taxon>campanulids</taxon>
        <taxon>Asterales</taxon>
        <taxon>Asteraceae</taxon>
        <taxon>Asteroideae</taxon>
        <taxon>Anthemideae</taxon>
        <taxon>Artemisiinae</taxon>
        <taxon>Artemisia</taxon>
    </lineage>
</organism>
<dbReference type="SUPFAM" id="SSF52540">
    <property type="entry name" value="P-loop containing nucleoside triphosphate hydrolases"/>
    <property type="match status" value="2"/>
</dbReference>
<dbReference type="Pfam" id="PF02889">
    <property type="entry name" value="Sec63"/>
    <property type="match status" value="1"/>
</dbReference>
<proteinExistence type="inferred from homology"/>
<evidence type="ECO:0000256" key="2">
    <source>
        <dbReference type="ARBA" id="ARBA00012552"/>
    </source>
</evidence>
<dbReference type="InterPro" id="IPR004179">
    <property type="entry name" value="Sec63-dom"/>
</dbReference>
<dbReference type="Pfam" id="PF00271">
    <property type="entry name" value="Helicase_C"/>
    <property type="match status" value="1"/>
</dbReference>
<evidence type="ECO:0000256" key="3">
    <source>
        <dbReference type="ARBA" id="ARBA00022728"/>
    </source>
</evidence>
<evidence type="ECO:0000256" key="7">
    <source>
        <dbReference type="ARBA" id="ARBA00022840"/>
    </source>
</evidence>
<gene>
    <name evidence="11" type="ORF">CTI12_AA252260</name>
</gene>
<evidence type="ECO:0000256" key="6">
    <source>
        <dbReference type="ARBA" id="ARBA00022806"/>
    </source>
</evidence>
<dbReference type="InterPro" id="IPR036388">
    <property type="entry name" value="WH-like_DNA-bd_sf"/>
</dbReference>
<keyword evidence="4" id="KW-0547">Nucleotide-binding</keyword>
<evidence type="ECO:0000259" key="9">
    <source>
        <dbReference type="PROSITE" id="PS51192"/>
    </source>
</evidence>
<dbReference type="InterPro" id="IPR036390">
    <property type="entry name" value="WH_DNA-bd_sf"/>
</dbReference>
<dbReference type="SUPFAM" id="SSF81296">
    <property type="entry name" value="E set domains"/>
    <property type="match status" value="1"/>
</dbReference>
<evidence type="ECO:0000256" key="1">
    <source>
        <dbReference type="ARBA" id="ARBA00008894"/>
    </source>
</evidence>
<dbReference type="InterPro" id="IPR014756">
    <property type="entry name" value="Ig_E-set"/>
</dbReference>
<dbReference type="InterPro" id="IPR011545">
    <property type="entry name" value="DEAD/DEAH_box_helicase_dom"/>
</dbReference>
<dbReference type="PANTHER" id="PTHR47961:SF4">
    <property type="entry name" value="ACTIVATING SIGNAL COINTEGRATOR 1 COMPLEX SUBUNIT 3"/>
    <property type="match status" value="1"/>
</dbReference>
<dbReference type="InterPro" id="IPR050474">
    <property type="entry name" value="Hel308_SKI2-like"/>
</dbReference>
<dbReference type="InterPro" id="IPR014001">
    <property type="entry name" value="Helicase_ATP-bd"/>
</dbReference>
<dbReference type="InterPro" id="IPR057842">
    <property type="entry name" value="WH_MER3"/>
</dbReference>
<keyword evidence="3" id="KW-0507">mRNA processing</keyword>
<dbReference type="PANTHER" id="PTHR47961">
    <property type="entry name" value="DNA POLYMERASE THETA, PUTATIVE (AFU_ORTHOLOGUE AFUA_1G05260)-RELATED"/>
    <property type="match status" value="1"/>
</dbReference>
<evidence type="ECO:0000259" key="10">
    <source>
        <dbReference type="PROSITE" id="PS51194"/>
    </source>
</evidence>
<dbReference type="SMART" id="SM00487">
    <property type="entry name" value="DEXDc"/>
    <property type="match status" value="1"/>
</dbReference>
<keyword evidence="11" id="KW-0687">Ribonucleoprotein</keyword>
<dbReference type="PROSITE" id="PS51194">
    <property type="entry name" value="HELICASE_CTER"/>
    <property type="match status" value="1"/>
</dbReference>
<dbReference type="InterPro" id="IPR001650">
    <property type="entry name" value="Helicase_C-like"/>
</dbReference>
<comment type="similarity">
    <text evidence="1">Belongs to the disease resistance NB-LRR family.</text>
</comment>
<name>A0A2U1NLZ5_ARTAN</name>
<evidence type="ECO:0000313" key="12">
    <source>
        <dbReference type="Proteomes" id="UP000245207"/>
    </source>
</evidence>
<keyword evidence="6 11" id="KW-0347">Helicase</keyword>
<evidence type="ECO:0000256" key="8">
    <source>
        <dbReference type="ARBA" id="ARBA00047984"/>
    </source>
</evidence>
<dbReference type="Gene3D" id="2.60.40.150">
    <property type="entry name" value="C2 domain"/>
    <property type="match status" value="2"/>
</dbReference>
<dbReference type="SMART" id="SM00490">
    <property type="entry name" value="HELICc"/>
    <property type="match status" value="1"/>
</dbReference>
<keyword evidence="3" id="KW-0747">Spliceosome</keyword>
<evidence type="ECO:0000256" key="4">
    <source>
        <dbReference type="ARBA" id="ARBA00022741"/>
    </source>
</evidence>
<keyword evidence="12" id="KW-1185">Reference proteome</keyword>
<dbReference type="Proteomes" id="UP000245207">
    <property type="component" value="Unassembled WGS sequence"/>
</dbReference>
<dbReference type="Pfam" id="PF00270">
    <property type="entry name" value="DEAD"/>
    <property type="match status" value="1"/>
</dbReference>
<dbReference type="GO" id="GO:0005681">
    <property type="term" value="C:spliceosomal complex"/>
    <property type="evidence" value="ECO:0007669"/>
    <property type="project" value="UniProtKB-KW"/>
</dbReference>
<dbReference type="InterPro" id="IPR027417">
    <property type="entry name" value="P-loop_NTPase"/>
</dbReference>
<comment type="caution">
    <text evidence="11">The sequence shown here is derived from an EMBL/GenBank/DDBJ whole genome shotgun (WGS) entry which is preliminary data.</text>
</comment>
<dbReference type="PROSITE" id="PS51192">
    <property type="entry name" value="HELICASE_ATP_BIND_1"/>
    <property type="match status" value="1"/>
</dbReference>
<reference evidence="11 12" key="1">
    <citation type="journal article" date="2018" name="Mol. Plant">
        <title>The genome of Artemisia annua provides insight into the evolution of Asteraceae family and artemisinin biosynthesis.</title>
        <authorList>
            <person name="Shen Q."/>
            <person name="Zhang L."/>
            <person name="Liao Z."/>
            <person name="Wang S."/>
            <person name="Yan T."/>
            <person name="Shi P."/>
            <person name="Liu M."/>
            <person name="Fu X."/>
            <person name="Pan Q."/>
            <person name="Wang Y."/>
            <person name="Lv Z."/>
            <person name="Lu X."/>
            <person name="Zhang F."/>
            <person name="Jiang W."/>
            <person name="Ma Y."/>
            <person name="Chen M."/>
            <person name="Hao X."/>
            <person name="Li L."/>
            <person name="Tang Y."/>
            <person name="Lv G."/>
            <person name="Zhou Y."/>
            <person name="Sun X."/>
            <person name="Brodelius P.E."/>
            <person name="Rose J.K.C."/>
            <person name="Tang K."/>
        </authorList>
    </citation>
    <scope>NUCLEOTIDE SEQUENCE [LARGE SCALE GENOMIC DNA]</scope>
    <source>
        <strain evidence="12">cv. Huhao1</strain>
        <tissue evidence="11">Leaf</tissue>
    </source>
</reference>
<dbReference type="Gene3D" id="1.10.150.20">
    <property type="entry name" value="5' to 3' exonuclease, C-terminal subdomain"/>
    <property type="match status" value="1"/>
</dbReference>
<dbReference type="AlphaFoldDB" id="A0A2U1NLZ5"/>
<dbReference type="Pfam" id="PF23445">
    <property type="entry name" value="WHD_SNRNP200"/>
    <property type="match status" value="1"/>
</dbReference>
<dbReference type="SMART" id="SM00382">
    <property type="entry name" value="AAA"/>
    <property type="match status" value="1"/>
</dbReference>
<feature type="domain" description="Helicase C-terminal" evidence="10">
    <location>
        <begin position="525"/>
        <end position="679"/>
    </location>
</feature>
<evidence type="ECO:0000256" key="5">
    <source>
        <dbReference type="ARBA" id="ARBA00022801"/>
    </source>
</evidence>
<dbReference type="GO" id="GO:0016787">
    <property type="term" value="F:hydrolase activity"/>
    <property type="evidence" value="ECO:0007669"/>
    <property type="project" value="UniProtKB-KW"/>
</dbReference>
<evidence type="ECO:0000313" key="11">
    <source>
        <dbReference type="EMBL" id="PWA74480.1"/>
    </source>
</evidence>
<dbReference type="FunFam" id="1.10.3380.10:FF:000001">
    <property type="entry name" value="U5 small nuclear ribonucleoprotein helicase"/>
    <property type="match status" value="1"/>
</dbReference>
<keyword evidence="5" id="KW-0378">Hydrolase</keyword>
<dbReference type="FunFam" id="1.10.10.10:FF:000024">
    <property type="entry name" value="U5 small nuclear ribonucleoprotein helicase"/>
    <property type="match status" value="1"/>
</dbReference>
<dbReference type="SUPFAM" id="SSF46785">
    <property type="entry name" value="Winged helix' DNA-binding domain"/>
    <property type="match status" value="1"/>
</dbReference>
<dbReference type="InterPro" id="IPR003593">
    <property type="entry name" value="AAA+_ATPase"/>
</dbReference>
<comment type="catalytic activity">
    <reaction evidence="8">
        <text>ATP + H2O = ADP + phosphate + H(+)</text>
        <dbReference type="Rhea" id="RHEA:13065"/>
        <dbReference type="ChEBI" id="CHEBI:15377"/>
        <dbReference type="ChEBI" id="CHEBI:15378"/>
        <dbReference type="ChEBI" id="CHEBI:30616"/>
        <dbReference type="ChEBI" id="CHEBI:43474"/>
        <dbReference type="ChEBI" id="CHEBI:456216"/>
        <dbReference type="EC" id="3.6.4.13"/>
    </reaction>
</comment>
<keyword evidence="7" id="KW-0067">ATP-binding</keyword>
<feature type="domain" description="Helicase ATP-binding" evidence="9">
    <location>
        <begin position="271"/>
        <end position="454"/>
    </location>
</feature>
<dbReference type="FunFam" id="1.10.150.20:FF:000004">
    <property type="entry name" value="U5 small nuclear ribonucleoprotein helicase"/>
    <property type="match status" value="1"/>
</dbReference>
<keyword evidence="3" id="KW-0508">mRNA splicing</keyword>
<dbReference type="InterPro" id="IPR035892">
    <property type="entry name" value="C2_domain_sf"/>
</dbReference>
<accession>A0A2U1NLZ5</accession>
<dbReference type="Gene3D" id="1.10.10.10">
    <property type="entry name" value="Winged helix-like DNA-binding domain superfamily/Winged helix DNA-binding domain"/>
    <property type="match status" value="1"/>
</dbReference>
<dbReference type="OrthoDB" id="1688122at2759"/>
<dbReference type="Gene3D" id="3.40.50.300">
    <property type="entry name" value="P-loop containing nucleotide triphosphate hydrolases"/>
    <property type="match status" value="2"/>
</dbReference>
<dbReference type="GO" id="GO:0005524">
    <property type="term" value="F:ATP binding"/>
    <property type="evidence" value="ECO:0007669"/>
    <property type="project" value="UniProtKB-KW"/>
</dbReference>
<protein>
    <recommendedName>
        <fullName evidence="2">RNA helicase</fullName>
        <ecNumber evidence="2">3.6.4.13</ecNumber>
    </recommendedName>
</protein>
<dbReference type="STRING" id="35608.A0A2U1NLZ5"/>
<dbReference type="EC" id="3.6.4.13" evidence="2"/>
<dbReference type="GO" id="GO:0003676">
    <property type="term" value="F:nucleic acid binding"/>
    <property type="evidence" value="ECO:0007669"/>
    <property type="project" value="InterPro"/>
</dbReference>
<dbReference type="GO" id="GO:0003724">
    <property type="term" value="F:RNA helicase activity"/>
    <property type="evidence" value="ECO:0007669"/>
    <property type="project" value="UniProtKB-EC"/>
</dbReference>
<dbReference type="EMBL" id="PKPP01002560">
    <property type="protein sequence ID" value="PWA74480.1"/>
    <property type="molecule type" value="Genomic_DNA"/>
</dbReference>
<dbReference type="SMART" id="SM00973">
    <property type="entry name" value="Sec63"/>
    <property type="match status" value="1"/>
</dbReference>
<dbReference type="Gene3D" id="1.10.3380.10">
    <property type="entry name" value="Sec63 N-terminal domain-like domain"/>
    <property type="match status" value="1"/>
</dbReference>
<dbReference type="FunFam" id="3.40.50.300:FF:000102">
    <property type="entry name" value="RNA helicase, activating signal cointegrator 1"/>
    <property type="match status" value="1"/>
</dbReference>
<dbReference type="SUPFAM" id="SSF158702">
    <property type="entry name" value="Sec63 N-terminal domain-like"/>
    <property type="match status" value="1"/>
</dbReference>
<sequence>MENPSEKELLSLDSGTSNTQYNSCLTYATDSQLTWEPESEKKKGLDPLLPVSFINDVNNRESKRQRLQEECIFTSTKEEVYEPQIIETQASYEEMLSGIQQPLNIDTTAADEKKVVEKLVYHLPNVSDQLVSPGSFVTDFHDSGGDTIGSAVTYGEDDESHLDIVQEHDEEEKRLKDESGGVQMGVADMDTENGWLSDQRQLLDLESIALCQDGSCSNHKKGYEEVHVPVLKPKPLAADEKLVLIKDMPSWAQPAFKGMTELNRVQSRVYETALFKAENLLLSAPTGAGKTNVAILTILQQIGLHMDEDGSFKHGDYKIVYVAPIKALVAEVVAILSSRLKHCGVTVMKLTGDQYSTSKQIEEAQIIVTTPEKWDKITRKSGNLTYTRLIKLIIIDEIHVLNDERGPVLESIVARTVRQVKTRREHIRLVGLSTTIPNYDDVALFLRVDLKKGLFHFDNSYRHVPLSQHCIGITLTPSYRRNEVMNEICYEKVIGVAGKYQVLIFVHSRNETTKTVSAIRNTACAKKTIGIFCREDSREILHKHSKRVTSKDLKDLLPYGLAIHHAGLYRSERELVEELFADGHIQILVSTTTLSKGVNLPAHTVIIKGTQRYNSKNVWTEFCPLDVMQMLSRAGKPQYDNYSEGIIITGHSELQYYLTLMNQQLPIESQFVSKLTDHLNADIVLGNIQNAKESQHWLGYTYLYFRMKKNPTLYGLPANALSTDTLLQNWRADLVHSAATILDKNNLMVYDRKSGNFEVTDLGRMASKYYITHQTIATYNEHLNPTMSDIELCRLLSLSEEFKYIPVREDEKKELAKLLDRAQIRIKEGLEDPSAKINVLLQAHISQLKPEGCFSLTSDMDAITKNAGRLMHALFEIVLEKRWARLAEKALNLCKMIKKRIWSFQTPLRQFDGIEKYIFMKLEKKDMKWERYYDLSSQELGELVCDPMLGRNLYKCIHQFPKLNLAAHVQLIDDNILRVELTITPDFQWEDMIHGYSELFWVIVEDNDGEYILHHERFLLKGQYINEDQNLSFTLQVSKPFPPQYNIRVSKPFPPQYNIRVVSDRWLGSVSILPVSLGHLILQEKYPPATELLD</sequence>
<dbReference type="CDD" id="cd18795">
    <property type="entry name" value="SF2_C_Ski2"/>
    <property type="match status" value="1"/>
</dbReference>